<dbReference type="Proteomes" id="UP000007148">
    <property type="component" value="Unassembled WGS sequence"/>
</dbReference>
<sequence length="93" mass="10851">MSSYGLDQFDFPHLRHLAIRQITTSFDWIYPVLERWGKELITFKLRSFERRYRFLQNSGISFPNFKVIRLSESPPVMELLPGVSNLSSGANTV</sequence>
<reference evidence="1 2" key="1">
    <citation type="journal article" date="2011" name="PLoS Pathog.">
        <title>Endophytic Life Strategies Decoded by Genome and Transcriptome Analyses of the Mutualistic Root Symbiont Piriformospora indica.</title>
        <authorList>
            <person name="Zuccaro A."/>
            <person name="Lahrmann U."/>
            <person name="Guldener U."/>
            <person name="Langen G."/>
            <person name="Pfiffi S."/>
            <person name="Biedenkopf D."/>
            <person name="Wong P."/>
            <person name="Samans B."/>
            <person name="Grimm C."/>
            <person name="Basiewicz M."/>
            <person name="Murat C."/>
            <person name="Martin F."/>
            <person name="Kogel K.H."/>
        </authorList>
    </citation>
    <scope>NUCLEOTIDE SEQUENCE [LARGE SCALE GENOMIC DNA]</scope>
    <source>
        <strain evidence="1 2">DSM 11827</strain>
    </source>
</reference>
<comment type="caution">
    <text evidence="1">The sequence shown here is derived from an EMBL/GenBank/DDBJ whole genome shotgun (WGS) entry which is preliminary data.</text>
</comment>
<dbReference type="AlphaFoldDB" id="G4U1T6"/>
<dbReference type="EMBL" id="CAFZ01001694">
    <property type="protein sequence ID" value="CCA77529.1"/>
    <property type="molecule type" value="Genomic_DNA"/>
</dbReference>
<gene>
    <name evidence="1" type="ORF">PIIN_11506</name>
</gene>
<evidence type="ECO:0000313" key="1">
    <source>
        <dbReference type="EMBL" id="CCA77529.1"/>
    </source>
</evidence>
<proteinExistence type="predicted"/>
<dbReference type="HOGENOM" id="CLU_2400507_0_0_1"/>
<name>G4U1T6_SERID</name>
<organism evidence="1 2">
    <name type="scientific">Serendipita indica (strain DSM 11827)</name>
    <name type="common">Root endophyte fungus</name>
    <name type="synonym">Piriformospora indica</name>
    <dbReference type="NCBI Taxonomy" id="1109443"/>
    <lineage>
        <taxon>Eukaryota</taxon>
        <taxon>Fungi</taxon>
        <taxon>Dikarya</taxon>
        <taxon>Basidiomycota</taxon>
        <taxon>Agaricomycotina</taxon>
        <taxon>Agaricomycetes</taxon>
        <taxon>Sebacinales</taxon>
        <taxon>Serendipitaceae</taxon>
        <taxon>Serendipita</taxon>
    </lineage>
</organism>
<protein>
    <submittedName>
        <fullName evidence="1">Uncharacterized protein</fullName>
    </submittedName>
</protein>
<dbReference type="InParanoid" id="G4U1T6"/>
<accession>G4U1T6</accession>
<keyword evidence="2" id="KW-1185">Reference proteome</keyword>
<evidence type="ECO:0000313" key="2">
    <source>
        <dbReference type="Proteomes" id="UP000007148"/>
    </source>
</evidence>